<dbReference type="AlphaFoldDB" id="A0AA88XH36"/>
<evidence type="ECO:0000256" key="2">
    <source>
        <dbReference type="ARBA" id="ARBA00022741"/>
    </source>
</evidence>
<evidence type="ECO:0000256" key="3">
    <source>
        <dbReference type="ARBA" id="ARBA00022840"/>
    </source>
</evidence>
<dbReference type="EMBL" id="VSWD01000012">
    <property type="protein sequence ID" value="KAK3085247.1"/>
    <property type="molecule type" value="Genomic_DNA"/>
</dbReference>
<gene>
    <name evidence="4" type="ORF">FSP39_000642</name>
</gene>
<dbReference type="SUPFAM" id="SSF53067">
    <property type="entry name" value="Actin-like ATPase domain"/>
    <property type="match status" value="2"/>
</dbReference>
<dbReference type="Proteomes" id="UP001186944">
    <property type="component" value="Unassembled WGS sequence"/>
</dbReference>
<dbReference type="Gene3D" id="3.30.420.40">
    <property type="match status" value="1"/>
</dbReference>
<evidence type="ECO:0000256" key="1">
    <source>
        <dbReference type="ARBA" id="ARBA00007381"/>
    </source>
</evidence>
<dbReference type="InterPro" id="IPR013126">
    <property type="entry name" value="Hsp_70_fam"/>
</dbReference>
<keyword evidence="3" id="KW-0067">ATP-binding</keyword>
<keyword evidence="5" id="KW-1185">Reference proteome</keyword>
<protein>
    <submittedName>
        <fullName evidence="4">Uncharacterized protein</fullName>
    </submittedName>
</protein>
<reference evidence="4" key="1">
    <citation type="submission" date="2019-08" db="EMBL/GenBank/DDBJ databases">
        <title>The improved chromosome-level genome for the pearl oyster Pinctada fucata martensii using PacBio sequencing and Hi-C.</title>
        <authorList>
            <person name="Zheng Z."/>
        </authorList>
    </citation>
    <scope>NUCLEOTIDE SEQUENCE</scope>
    <source>
        <strain evidence="4">ZZ-2019</strain>
        <tissue evidence="4">Adductor muscle</tissue>
    </source>
</reference>
<dbReference type="PANTHER" id="PTHR14187">
    <property type="entry name" value="ALPHA KINASE/ELONGATION FACTOR 2 KINASE"/>
    <property type="match status" value="1"/>
</dbReference>
<dbReference type="GO" id="GO:0005524">
    <property type="term" value="F:ATP binding"/>
    <property type="evidence" value="ECO:0007669"/>
    <property type="project" value="UniProtKB-KW"/>
</dbReference>
<organism evidence="4 5">
    <name type="scientific">Pinctada imbricata</name>
    <name type="common">Atlantic pearl-oyster</name>
    <name type="synonym">Pinctada martensii</name>
    <dbReference type="NCBI Taxonomy" id="66713"/>
    <lineage>
        <taxon>Eukaryota</taxon>
        <taxon>Metazoa</taxon>
        <taxon>Spiralia</taxon>
        <taxon>Lophotrochozoa</taxon>
        <taxon>Mollusca</taxon>
        <taxon>Bivalvia</taxon>
        <taxon>Autobranchia</taxon>
        <taxon>Pteriomorphia</taxon>
        <taxon>Pterioida</taxon>
        <taxon>Pterioidea</taxon>
        <taxon>Pteriidae</taxon>
        <taxon>Pinctada</taxon>
    </lineage>
</organism>
<comment type="caution">
    <text evidence="4">The sequence shown here is derived from an EMBL/GenBank/DDBJ whole genome shotgun (WGS) entry which is preliminary data.</text>
</comment>
<keyword evidence="2" id="KW-0547">Nucleotide-binding</keyword>
<comment type="similarity">
    <text evidence="1">Belongs to the heat shock protein 70 family.</text>
</comment>
<dbReference type="Pfam" id="PF00012">
    <property type="entry name" value="HSP70"/>
    <property type="match status" value="1"/>
</dbReference>
<dbReference type="InterPro" id="IPR043129">
    <property type="entry name" value="ATPase_NBD"/>
</dbReference>
<accession>A0AA88XH36</accession>
<evidence type="ECO:0000313" key="5">
    <source>
        <dbReference type="Proteomes" id="UP001186944"/>
    </source>
</evidence>
<evidence type="ECO:0000313" key="4">
    <source>
        <dbReference type="EMBL" id="KAK3085247.1"/>
    </source>
</evidence>
<proteinExistence type="inferred from homology"/>
<dbReference type="PANTHER" id="PTHR14187:SF5">
    <property type="entry name" value="HEAT SHOCK 70 KDA PROTEIN 12A"/>
    <property type="match status" value="1"/>
</dbReference>
<sequence>MSEDEILLSVAIDFGTTYSGYAFSTKGDFESDPTKIYANEDWPVGNVGFSRKTPTVLLLNSEQEFEAFGYEAEQMYSQLALEGEHEECYFFRRFKMKLYGEKVVYNDLMLEDETGKTLKAEKVFAESIKYLRDHFLKMLNSHGKDLKDSEIKYTLTVPAIWNDSAKQFMRNAAEKAGIDGRRLKIALEPEAAAIFCQYEKTERIKNICSCWNRHNLYGGTVDIALHKKLEDDRIQELYQASGGPFGGTAVDEAYMQLLTRAFGGPMMHQFRKENTFDFLDMMKEFEVAKRNLNPSGRLSFNTKLPASFSKCCEQQNDETLKEIVSASNFPFKGKIKVIGDKLSIKANIILEIFSSVTTKITSIIQEVLCQPVAEACQIILLVGGFAESKCVQQAIKDQFESEERRVILPAESGLTVVKGATIFGHKRNLSIVTERVMRQTYGIATAAKYDSAQHNPGYKVVYGGKDYVDQFTPFMKKGTSVKEGTIIREKYHFNEFLSNSGITVYSSTRDVKFIQDGGLERLVTIYLDKDAEQYYGQEVDIEVAYTFGDTELQIEVLCSQTGNTFSTKVANYT</sequence>
<dbReference type="GO" id="GO:0140662">
    <property type="term" value="F:ATP-dependent protein folding chaperone"/>
    <property type="evidence" value="ECO:0007669"/>
    <property type="project" value="InterPro"/>
</dbReference>
<dbReference type="CDD" id="cd10229">
    <property type="entry name" value="ASKHA_NBD_HSP70_HSPA12"/>
    <property type="match status" value="1"/>
</dbReference>
<name>A0AA88XH36_PINIB</name>